<dbReference type="OrthoDB" id="582315at2"/>
<dbReference type="InterPro" id="IPR029058">
    <property type="entry name" value="AB_hydrolase_fold"/>
</dbReference>
<dbReference type="EMBL" id="CP000510">
    <property type="protein sequence ID" value="ABM04291.1"/>
    <property type="molecule type" value="Genomic_DNA"/>
</dbReference>
<evidence type="ECO:0000313" key="3">
    <source>
        <dbReference type="EMBL" id="ABM04291.1"/>
    </source>
</evidence>
<keyword evidence="1" id="KW-0472">Membrane</keyword>
<keyword evidence="1" id="KW-0812">Transmembrane</keyword>
<accession>A1SXS6</accession>
<dbReference type="eggNOG" id="COG2267">
    <property type="taxonomic scope" value="Bacteria"/>
</dbReference>
<dbReference type="HOGENOM" id="CLU_548429_0_0_6"/>
<feature type="chain" id="PRO_5002638008" description="DUF676 domain-containing protein" evidence="2">
    <location>
        <begin position="31"/>
        <end position="574"/>
    </location>
</feature>
<dbReference type="RefSeq" id="WP_011770849.1">
    <property type="nucleotide sequence ID" value="NC_008709.1"/>
</dbReference>
<evidence type="ECO:0000256" key="2">
    <source>
        <dbReference type="SAM" id="SignalP"/>
    </source>
</evidence>
<dbReference type="KEGG" id="pin:Ping_2570"/>
<organism evidence="3 4">
    <name type="scientific">Psychromonas ingrahamii (strain DSM 17664 / CCUG 51855 / 37)</name>
    <dbReference type="NCBI Taxonomy" id="357804"/>
    <lineage>
        <taxon>Bacteria</taxon>
        <taxon>Pseudomonadati</taxon>
        <taxon>Pseudomonadota</taxon>
        <taxon>Gammaproteobacteria</taxon>
        <taxon>Alteromonadales</taxon>
        <taxon>Psychromonadaceae</taxon>
        <taxon>Psychromonas</taxon>
    </lineage>
</organism>
<reference evidence="3 4" key="1">
    <citation type="submission" date="2007-01" db="EMBL/GenBank/DDBJ databases">
        <title>Complete sequence of Psychromonas ingrahamii 37.</title>
        <authorList>
            <consortium name="US DOE Joint Genome Institute"/>
            <person name="Copeland A."/>
            <person name="Lucas S."/>
            <person name="Lapidus A."/>
            <person name="Barry K."/>
            <person name="Detter J.C."/>
            <person name="Glavina del Rio T."/>
            <person name="Hammon N."/>
            <person name="Israni S."/>
            <person name="Dalin E."/>
            <person name="Tice H."/>
            <person name="Pitluck S."/>
            <person name="Thompson L.S."/>
            <person name="Brettin T."/>
            <person name="Bruce D."/>
            <person name="Han C."/>
            <person name="Tapia R."/>
            <person name="Schmutz J."/>
            <person name="Larimer F."/>
            <person name="Land M."/>
            <person name="Hauser L."/>
            <person name="Kyrpides N."/>
            <person name="Ivanova N."/>
            <person name="Staley J."/>
            <person name="Richardson P."/>
        </authorList>
    </citation>
    <scope>NUCLEOTIDE SEQUENCE [LARGE SCALE GENOMIC DNA]</scope>
    <source>
        <strain evidence="3 4">37</strain>
    </source>
</reference>
<feature type="transmembrane region" description="Helical" evidence="1">
    <location>
        <begin position="529"/>
        <end position="546"/>
    </location>
</feature>
<evidence type="ECO:0008006" key="5">
    <source>
        <dbReference type="Google" id="ProtNLM"/>
    </source>
</evidence>
<sequence length="574" mass="64705">MSALFQNKKTLNLFALLLFLTALSPSISHAGLCSDPIKSAAGFEPSKLMVVIPATSHTREEWESFYIKFKEHPKSKEYAWLFINHDIGFTSLGNVRDIAQSISVCINQVVSTGKYEYVSLIGHSIGGMIARRAYLEAAGQFSDYSKAHTEWASKVDRILLFASVNRGIPNGMHWWARLANWFLRSVPHPRFILEDMAYGSDFVVDTRISWVRYFAKLARDKKPTPRVVQFWGDQDSVVNEKDNADLEAFSGNVLERVADAKHADLIRFEPEYTSVPKQRWKLFEKELFSDKPEELSNHTYHGSSRILIILNGIRDSTNSEWVIDLKNQATKVYGEKSVEAPDYGYFTAAHFAFSPLREKNIPKFRDLYSELVAANPLAEFDFIGHSNGTYILANSLKSTPSMKFNNVSLVAPVISDEYDWANIFKRGQIKSLRYDVATEDWPVGILCAALNALGSSEVGPSGVTLFKGNSDKMARSKLEKVGWFDGGHSIALHPNNREHLLEFVQTGAHFDSGLDLKSEVGWMRIVTNATQYLVWAMVLGLLWWMFKAGRSKALKRVGISCFAILVAYVVLDII</sequence>
<evidence type="ECO:0000256" key="1">
    <source>
        <dbReference type="SAM" id="Phobius"/>
    </source>
</evidence>
<protein>
    <recommendedName>
        <fullName evidence="5">DUF676 domain-containing protein</fullName>
    </recommendedName>
</protein>
<gene>
    <name evidence="3" type="ordered locus">Ping_2570</name>
</gene>
<dbReference type="STRING" id="357804.Ping_2570"/>
<feature type="signal peptide" evidence="2">
    <location>
        <begin position="1"/>
        <end position="30"/>
    </location>
</feature>
<keyword evidence="4" id="KW-1185">Reference proteome</keyword>
<proteinExistence type="predicted"/>
<name>A1SXS6_PSYIN</name>
<dbReference type="AlphaFoldDB" id="A1SXS6"/>
<evidence type="ECO:0000313" key="4">
    <source>
        <dbReference type="Proteomes" id="UP000000639"/>
    </source>
</evidence>
<dbReference type="SUPFAM" id="SSF53474">
    <property type="entry name" value="alpha/beta-Hydrolases"/>
    <property type="match status" value="2"/>
</dbReference>
<keyword evidence="1" id="KW-1133">Transmembrane helix</keyword>
<dbReference type="Proteomes" id="UP000000639">
    <property type="component" value="Chromosome"/>
</dbReference>
<keyword evidence="2" id="KW-0732">Signal</keyword>
<feature type="transmembrane region" description="Helical" evidence="1">
    <location>
        <begin position="553"/>
        <end position="571"/>
    </location>
</feature>
<dbReference type="Gene3D" id="3.40.50.1820">
    <property type="entry name" value="alpha/beta hydrolase"/>
    <property type="match status" value="1"/>
</dbReference>